<feature type="region of interest" description="Disordered" evidence="2">
    <location>
        <begin position="494"/>
        <end position="568"/>
    </location>
</feature>
<feature type="compositionally biased region" description="Polar residues" evidence="2">
    <location>
        <begin position="267"/>
        <end position="284"/>
    </location>
</feature>
<dbReference type="Pfam" id="PF07716">
    <property type="entry name" value="bZIP_2"/>
    <property type="match status" value="1"/>
</dbReference>
<name>A0A9W8L9T1_9FUNG</name>
<dbReference type="PROSITE" id="PS00036">
    <property type="entry name" value="BZIP_BASIC"/>
    <property type="match status" value="1"/>
</dbReference>
<dbReference type="EMBL" id="JANBUH010000312">
    <property type="protein sequence ID" value="KAJ2752185.1"/>
    <property type="molecule type" value="Genomic_DNA"/>
</dbReference>
<evidence type="ECO:0000313" key="5">
    <source>
        <dbReference type="Proteomes" id="UP001140011"/>
    </source>
</evidence>
<feature type="compositionally biased region" description="Low complexity" evidence="2">
    <location>
        <begin position="56"/>
        <end position="66"/>
    </location>
</feature>
<sequence>LGAGTLAMGDNSRRDAYRLPGIKTLTGSPPRPAVPPLLPQDTRQQPQSLPPPPYYDPQRIYSQQSGPPVPPGPHQSHYSQQQQQPPPPPPPPLPPTVAGSSRHGAPLTRSNVSSHEYGAPSRQEYPPYQQQQHYSHVYPHAHANVASPGHVGHGYSYADKPAKYGEQAVTAPAHVYHQPPSVRPGSAYSSGYVQKHVIDSAQPSPGAGPMDVAGMVYSQQRHPAIPSPDQATSPSSQPYHHSHYQAPPPHPSVVSHQPHPSLLPVGGSSQHSPLPRQSQQTIHSHSPHYAHTQQTYSSYASTARESPATNTASYDAYGMPATLPSTPSEANTVVKAVDARLASRQQNQKQLAPTLVNRPATIASHAPAPLKPPPPLPPPHQPLVIAPASSMSLLPAALASSAISAKVPKSSAAISNMDDDEDDEDEDEDDDGGDPEKGEDDALIKRRKRNALSAARLRERRKNREHELTSSCTKLETQIARLQDELTEEKQRAKLDYKANKTPATGATGDADAMAADTATSSSASGNRKGTKRQWPAAQTDGEGDFNMGNADEEDGGERLRNPKKKSRPLRELDQVRLDDLKCKIETLGKLNQQVCVNLGMLRQEIQRISNAIVSQKNDRQVLAVA</sequence>
<reference evidence="4" key="1">
    <citation type="submission" date="2022-07" db="EMBL/GenBank/DDBJ databases">
        <title>Phylogenomic reconstructions and comparative analyses of Kickxellomycotina fungi.</title>
        <authorList>
            <person name="Reynolds N.K."/>
            <person name="Stajich J.E."/>
            <person name="Barry K."/>
            <person name="Grigoriev I.V."/>
            <person name="Crous P."/>
            <person name="Smith M.E."/>
        </authorList>
    </citation>
    <scope>NUCLEOTIDE SEQUENCE</scope>
    <source>
        <strain evidence="4">BCRC 34297</strain>
    </source>
</reference>
<feature type="compositionally biased region" description="Pro residues" evidence="2">
    <location>
        <begin position="84"/>
        <end position="95"/>
    </location>
</feature>
<comment type="caution">
    <text evidence="4">The sequence shown here is derived from an EMBL/GenBank/DDBJ whole genome shotgun (WGS) entry which is preliminary data.</text>
</comment>
<dbReference type="GO" id="GO:0003700">
    <property type="term" value="F:DNA-binding transcription factor activity"/>
    <property type="evidence" value="ECO:0007669"/>
    <property type="project" value="InterPro"/>
</dbReference>
<dbReference type="InterPro" id="IPR004827">
    <property type="entry name" value="bZIP"/>
</dbReference>
<evidence type="ECO:0000259" key="3">
    <source>
        <dbReference type="PROSITE" id="PS50217"/>
    </source>
</evidence>
<gene>
    <name evidence="4" type="ORF">GGI19_003993</name>
</gene>
<feature type="compositionally biased region" description="Polar residues" evidence="2">
    <location>
        <begin position="291"/>
        <end position="304"/>
    </location>
</feature>
<feature type="region of interest" description="Disordered" evidence="2">
    <location>
        <begin position="220"/>
        <end position="304"/>
    </location>
</feature>
<feature type="compositionally biased region" description="Low complexity" evidence="2">
    <location>
        <begin position="504"/>
        <end position="526"/>
    </location>
</feature>
<feature type="domain" description="BZIP" evidence="3">
    <location>
        <begin position="440"/>
        <end position="492"/>
    </location>
</feature>
<keyword evidence="1" id="KW-0175">Coiled coil</keyword>
<proteinExistence type="predicted"/>
<feature type="compositionally biased region" description="Low complexity" evidence="2">
    <location>
        <begin position="74"/>
        <end position="83"/>
    </location>
</feature>
<dbReference type="OrthoDB" id="5575711at2759"/>
<dbReference type="CDD" id="cd14686">
    <property type="entry name" value="bZIP"/>
    <property type="match status" value="1"/>
</dbReference>
<feature type="region of interest" description="Disordered" evidence="2">
    <location>
        <begin position="1"/>
        <end position="134"/>
    </location>
</feature>
<feature type="region of interest" description="Disordered" evidence="2">
    <location>
        <begin position="404"/>
        <end position="447"/>
    </location>
</feature>
<feature type="compositionally biased region" description="Pro residues" evidence="2">
    <location>
        <begin position="29"/>
        <end position="38"/>
    </location>
</feature>
<feature type="non-terminal residue" evidence="4">
    <location>
        <position position="1"/>
    </location>
</feature>
<evidence type="ECO:0000256" key="2">
    <source>
        <dbReference type="SAM" id="MobiDB-lite"/>
    </source>
</evidence>
<feature type="region of interest" description="Disordered" evidence="2">
    <location>
        <begin position="364"/>
        <end position="383"/>
    </location>
</feature>
<evidence type="ECO:0000313" key="4">
    <source>
        <dbReference type="EMBL" id="KAJ2752185.1"/>
    </source>
</evidence>
<dbReference type="PROSITE" id="PS50217">
    <property type="entry name" value="BZIP"/>
    <property type="match status" value="1"/>
</dbReference>
<feature type="compositionally biased region" description="Basic and acidic residues" evidence="2">
    <location>
        <begin position="434"/>
        <end position="444"/>
    </location>
</feature>
<organism evidence="4 5">
    <name type="scientific">Coemansia pectinata</name>
    <dbReference type="NCBI Taxonomy" id="1052879"/>
    <lineage>
        <taxon>Eukaryota</taxon>
        <taxon>Fungi</taxon>
        <taxon>Fungi incertae sedis</taxon>
        <taxon>Zoopagomycota</taxon>
        <taxon>Kickxellomycotina</taxon>
        <taxon>Kickxellomycetes</taxon>
        <taxon>Kickxellales</taxon>
        <taxon>Kickxellaceae</taxon>
        <taxon>Coemansia</taxon>
    </lineage>
</organism>
<feature type="compositionally biased region" description="Low complexity" evidence="2">
    <location>
        <begin position="125"/>
        <end position="134"/>
    </location>
</feature>
<dbReference type="Proteomes" id="UP001140011">
    <property type="component" value="Unassembled WGS sequence"/>
</dbReference>
<dbReference type="Gene3D" id="1.20.5.170">
    <property type="match status" value="1"/>
</dbReference>
<feature type="coiled-coil region" evidence="1">
    <location>
        <begin position="465"/>
        <end position="492"/>
    </location>
</feature>
<accession>A0A9W8L9T1</accession>
<keyword evidence="5" id="KW-1185">Reference proteome</keyword>
<feature type="compositionally biased region" description="Pro residues" evidence="2">
    <location>
        <begin position="369"/>
        <end position="381"/>
    </location>
</feature>
<dbReference type="AlphaFoldDB" id="A0A9W8L9T1"/>
<evidence type="ECO:0000256" key="1">
    <source>
        <dbReference type="SAM" id="Coils"/>
    </source>
</evidence>
<feature type="compositionally biased region" description="Acidic residues" evidence="2">
    <location>
        <begin position="417"/>
        <end position="433"/>
    </location>
</feature>
<protein>
    <recommendedName>
        <fullName evidence="3">BZIP domain-containing protein</fullName>
    </recommendedName>
</protein>